<keyword evidence="3" id="KW-1185">Reference proteome</keyword>
<comment type="caution">
    <text evidence="2">The sequence shown here is derived from an EMBL/GenBank/DDBJ whole genome shotgun (WGS) entry which is preliminary data.</text>
</comment>
<protein>
    <submittedName>
        <fullName evidence="2">Uncharacterized protein</fullName>
    </submittedName>
</protein>
<gene>
    <name evidence="2" type="ORF">DBV15_10973</name>
</gene>
<sequence>MSSTHFFRTVLRGTPRRTPVGGERLDKHGALSDGPSARSPALLRPILVYPRNAPPRCKEPEGTERSGANNDCTFADVRRCLLCFKVPAVVEDSQRLLGNYVTPSNCFTKQPKTAAFTRLCTAPLPGPVGAVNNKLSQFVSGTRASGRGLRGWRVACVFQGHRSTRSGLAKAWKKKERAGRCERDVRDRKALAKRKVVRQTDGPRRCANARLKTYRFVYASNNAA</sequence>
<dbReference type="EMBL" id="QBLH01000486">
    <property type="protein sequence ID" value="TGZ55180.1"/>
    <property type="molecule type" value="Genomic_DNA"/>
</dbReference>
<evidence type="ECO:0000313" key="2">
    <source>
        <dbReference type="EMBL" id="TGZ55180.1"/>
    </source>
</evidence>
<reference evidence="2 3" key="1">
    <citation type="journal article" date="2019" name="Philos. Trans. R. Soc. Lond., B, Biol. Sci.">
        <title>Ant behaviour and brain gene expression of defending hosts depend on the ecological success of the intruding social parasite.</title>
        <authorList>
            <person name="Kaur R."/>
            <person name="Stoldt M."/>
            <person name="Jongepier E."/>
            <person name="Feldmeyer B."/>
            <person name="Menzel F."/>
            <person name="Bornberg-Bauer E."/>
            <person name="Foitzik S."/>
        </authorList>
    </citation>
    <scope>NUCLEOTIDE SEQUENCE [LARGE SCALE GENOMIC DNA]</scope>
    <source>
        <tissue evidence="2">Whole body</tissue>
    </source>
</reference>
<name>A0A4S2KYK0_9HYME</name>
<evidence type="ECO:0000256" key="1">
    <source>
        <dbReference type="SAM" id="MobiDB-lite"/>
    </source>
</evidence>
<feature type="region of interest" description="Disordered" evidence="1">
    <location>
        <begin position="1"/>
        <end position="38"/>
    </location>
</feature>
<organism evidence="2 3">
    <name type="scientific">Temnothorax longispinosus</name>
    <dbReference type="NCBI Taxonomy" id="300112"/>
    <lineage>
        <taxon>Eukaryota</taxon>
        <taxon>Metazoa</taxon>
        <taxon>Ecdysozoa</taxon>
        <taxon>Arthropoda</taxon>
        <taxon>Hexapoda</taxon>
        <taxon>Insecta</taxon>
        <taxon>Pterygota</taxon>
        <taxon>Neoptera</taxon>
        <taxon>Endopterygota</taxon>
        <taxon>Hymenoptera</taxon>
        <taxon>Apocrita</taxon>
        <taxon>Aculeata</taxon>
        <taxon>Formicoidea</taxon>
        <taxon>Formicidae</taxon>
        <taxon>Myrmicinae</taxon>
        <taxon>Temnothorax</taxon>
    </lineage>
</organism>
<accession>A0A4S2KYK0</accession>
<dbReference type="AlphaFoldDB" id="A0A4S2KYK0"/>
<dbReference type="Proteomes" id="UP000310200">
    <property type="component" value="Unassembled WGS sequence"/>
</dbReference>
<proteinExistence type="predicted"/>
<evidence type="ECO:0000313" key="3">
    <source>
        <dbReference type="Proteomes" id="UP000310200"/>
    </source>
</evidence>